<dbReference type="SMART" id="SM00487">
    <property type="entry name" value="DEXDc"/>
    <property type="match status" value="1"/>
</dbReference>
<dbReference type="PANTHER" id="PTHR45629">
    <property type="entry name" value="SNF2/RAD54 FAMILY MEMBER"/>
    <property type="match status" value="1"/>
</dbReference>
<dbReference type="SMART" id="SM00490">
    <property type="entry name" value="HELICc"/>
    <property type="match status" value="1"/>
</dbReference>
<feature type="domain" description="Helicase C-terminal" evidence="4">
    <location>
        <begin position="816"/>
        <end position="973"/>
    </location>
</feature>
<gene>
    <name evidence="5" type="ORF">AJE_00505</name>
</gene>
<dbReference type="Proteomes" id="UP000012046">
    <property type="component" value="Unassembled WGS sequence"/>
</dbReference>
<dbReference type="Gene3D" id="3.40.50.10810">
    <property type="entry name" value="Tandem AAA-ATPase domain"/>
    <property type="match status" value="1"/>
</dbReference>
<evidence type="ECO:0000313" key="6">
    <source>
        <dbReference type="Proteomes" id="UP000012046"/>
    </source>
</evidence>
<dbReference type="InterPro" id="IPR001650">
    <property type="entry name" value="Helicase_C-like"/>
</dbReference>
<dbReference type="PATRIC" id="fig|1129374.4.peg.102"/>
<evidence type="ECO:0000259" key="4">
    <source>
        <dbReference type="PROSITE" id="PS51194"/>
    </source>
</evidence>
<keyword evidence="2 5" id="KW-0067">ATP-binding</keyword>
<dbReference type="GO" id="GO:0004386">
    <property type="term" value="F:helicase activity"/>
    <property type="evidence" value="ECO:0007669"/>
    <property type="project" value="UniProtKB-KW"/>
</dbReference>
<dbReference type="PANTHER" id="PTHR45629:SF7">
    <property type="entry name" value="DNA EXCISION REPAIR PROTEIN ERCC-6-RELATED"/>
    <property type="match status" value="1"/>
</dbReference>
<dbReference type="Pfam" id="PF00176">
    <property type="entry name" value="SNF2-rel_dom"/>
    <property type="match status" value="1"/>
</dbReference>
<proteinExistence type="predicted"/>
<evidence type="ECO:0000256" key="1">
    <source>
        <dbReference type="ARBA" id="ARBA00022801"/>
    </source>
</evidence>
<keyword evidence="2 5" id="KW-0547">Nucleotide-binding</keyword>
<dbReference type="AlphaFoldDB" id="H3Z9V0"/>
<dbReference type="PROSITE" id="PS51192">
    <property type="entry name" value="HELICASE_ATP_BIND_1"/>
    <property type="match status" value="1"/>
</dbReference>
<dbReference type="Pfam" id="PF00271">
    <property type="entry name" value="Helicase_C"/>
    <property type="match status" value="1"/>
</dbReference>
<dbReference type="eggNOG" id="COG0553">
    <property type="taxonomic scope" value="Bacteria"/>
</dbReference>
<dbReference type="GO" id="GO:0016787">
    <property type="term" value="F:hydrolase activity"/>
    <property type="evidence" value="ECO:0007669"/>
    <property type="project" value="UniProtKB-KW"/>
</dbReference>
<dbReference type="InterPro" id="IPR000330">
    <property type="entry name" value="SNF2_N"/>
</dbReference>
<keyword evidence="2 5" id="KW-0347">Helicase</keyword>
<protein>
    <submittedName>
        <fullName evidence="5">SNF2 family DNA/RNA helicase</fullName>
    </submittedName>
</protein>
<dbReference type="CDD" id="cd18793">
    <property type="entry name" value="SF2_C_SNF"/>
    <property type="match status" value="1"/>
</dbReference>
<dbReference type="InterPro" id="IPR027417">
    <property type="entry name" value="P-loop_NTPase"/>
</dbReference>
<organism evidence="5 6">
    <name type="scientific">Alishewanella jeotgali KCTC 22429</name>
    <dbReference type="NCBI Taxonomy" id="1129374"/>
    <lineage>
        <taxon>Bacteria</taxon>
        <taxon>Pseudomonadati</taxon>
        <taxon>Pseudomonadota</taxon>
        <taxon>Gammaproteobacteria</taxon>
        <taxon>Alteromonadales</taxon>
        <taxon>Alteromonadaceae</taxon>
        <taxon>Alishewanella</taxon>
    </lineage>
</organism>
<dbReference type="STRING" id="1129374.AJE_00505"/>
<dbReference type="Gene3D" id="3.40.50.300">
    <property type="entry name" value="P-loop containing nucleotide triphosphate hydrolases"/>
    <property type="match status" value="1"/>
</dbReference>
<dbReference type="InterPro" id="IPR050496">
    <property type="entry name" value="SNF2_RAD54_helicase_repair"/>
</dbReference>
<dbReference type="InterPro" id="IPR038718">
    <property type="entry name" value="SNF2-like_sf"/>
</dbReference>
<dbReference type="InterPro" id="IPR014001">
    <property type="entry name" value="Helicase_ATP-bd"/>
</dbReference>
<evidence type="ECO:0000313" key="5">
    <source>
        <dbReference type="EMBL" id="EHR42624.1"/>
    </source>
</evidence>
<dbReference type="GO" id="GO:0005524">
    <property type="term" value="F:ATP binding"/>
    <property type="evidence" value="ECO:0007669"/>
    <property type="project" value="InterPro"/>
</dbReference>
<dbReference type="SUPFAM" id="SSF52540">
    <property type="entry name" value="P-loop containing nucleoside triphosphate hydrolases"/>
    <property type="match status" value="2"/>
</dbReference>
<dbReference type="PROSITE" id="PS51194">
    <property type="entry name" value="HELICASE_CTER"/>
    <property type="match status" value="1"/>
</dbReference>
<keyword evidence="1" id="KW-0378">Hydrolase</keyword>
<reference evidence="5 6" key="1">
    <citation type="journal article" date="2012" name="J. Bacteriol.">
        <title>Genome Sequence of Extracellular-Protease-Producing Alishewanella jeotgali Isolated from Traditional Korean Fermented Seafood.</title>
        <authorList>
            <person name="Jung J."/>
            <person name="Chun J."/>
            <person name="Park W."/>
        </authorList>
    </citation>
    <scope>NUCLEOTIDE SEQUENCE [LARGE SCALE GENOMIC DNA]</scope>
    <source>
        <strain evidence="5 6">KCTC 22429</strain>
    </source>
</reference>
<evidence type="ECO:0000259" key="3">
    <source>
        <dbReference type="PROSITE" id="PS51192"/>
    </source>
</evidence>
<name>H3Z9V0_9ALTE</name>
<dbReference type="InterPro" id="IPR049730">
    <property type="entry name" value="SNF2/RAD54-like_C"/>
</dbReference>
<comment type="caution">
    <text evidence="5">The sequence shown here is derived from an EMBL/GenBank/DDBJ whole genome shotgun (WGS) entry which is preliminary data.</text>
</comment>
<dbReference type="EMBL" id="AHTH01000002">
    <property type="protein sequence ID" value="EHR42624.1"/>
    <property type="molecule type" value="Genomic_DNA"/>
</dbReference>
<evidence type="ECO:0000256" key="2">
    <source>
        <dbReference type="ARBA" id="ARBA00022806"/>
    </source>
</evidence>
<keyword evidence="6" id="KW-1185">Reference proteome</keyword>
<sequence>MLHWRIDPVEGVDFIIERKALADEEGYAIRNPYFGMQLAYLKGMLEQNKAVRNADGFTILSQDIVGLGEDFITLFDFPDFYPGSFNTRFEGNTGKAAFNVALELMLPGGDSVPRFTVFGPLLKLADNEMYMLQPAEWRALQALKFHQGLAADKRGEYENNWLVFQLQLAKRAGMKINLAHFENLEVFQPEKVGVAVDTLPNGDLILTPSFGSGVNIDDIHNRLGQVGSDDKQCILRVKNKFVLLDEQRLEATKEILTNRRIPKAQVASFLKSPTAYLNAALIDLDTGFSLRVHGAEKFCQRYFGDVEKSGVNWFGNTDDIVEPVEKLTTIIDDQQKLDEVRALFSDAQKTGADMIDVDGCTIDVSDKPKVQSTLDDIQLAIDEGRLTPKPAEQGLTDEEIVTTTERAVVAIDSNDDSIEYSKDSRVTGLDLSQITFTSENLQRLPFPHQDEGVRWLLAHLEQIKSTGEPSGAMLADDMGLGKTYMTLVAIAEWYRRCNQLNEPQKPVLIVAPLSLIENWQAEVAVTFNQSPFSDIVVLQAGGDLSRFRLEGAGRETLQEFVDDDLIQDADSIRYALKIGKVYGSDRLDLPRRLVLTTYQTLRDYQFSLSRVDWSIAAFDEAQNLKNPNALSTRAAKGLKADFKLLATGTPVENTLKDFWCLFDTAVPGLLGAWQAFRKDFIAPILSASTEQVNQVRVDVGRELRKKVGDYMLRRTKAEKLKGLPEKRIFSGDAGADEGSYLPVLSAVMSGPQLAYYDDIIASVKSCKPEEKRMVILPSLRKLKVASIHHEIDAKAAIPKVSNELLKQAQLSVKLQSLVAILKEIEKRAEKVLVFAETKAVQAYICALVTSIFKVQVEIINGDTQAVATKYETHTRKAIIDRFQTAAGFGVIVMSPVAAGVGLTVVGANNVIHVERHWNPAKEAQATDRVYRIGQTRDVNVYIPMALHPKLRSFDQHLNGLLANKVDLSDAVVANPTIEPSDLAGCF</sequence>
<accession>H3Z9V0</accession>
<feature type="domain" description="Helicase ATP-binding" evidence="3">
    <location>
        <begin position="463"/>
        <end position="668"/>
    </location>
</feature>